<feature type="transmembrane region" description="Helical" evidence="9">
    <location>
        <begin position="176"/>
        <end position="197"/>
    </location>
</feature>
<dbReference type="PANTHER" id="PTHR10791:SF116">
    <property type="entry name" value="BIDIRECTIONAL SUGAR TRANSPORTER SWEET"/>
    <property type="match status" value="1"/>
</dbReference>
<reference evidence="10 11" key="1">
    <citation type="submission" date="2024-01" db="EMBL/GenBank/DDBJ databases">
        <authorList>
            <person name="Waweru B."/>
        </authorList>
    </citation>
    <scope>NUCLEOTIDE SEQUENCE [LARGE SCALE GENOMIC DNA]</scope>
</reference>
<keyword evidence="7 9" id="KW-1133">Transmembrane helix</keyword>
<feature type="transmembrane region" description="Helical" evidence="9">
    <location>
        <begin position="54"/>
        <end position="76"/>
    </location>
</feature>
<dbReference type="InterPro" id="IPR004316">
    <property type="entry name" value="SWEET_rpt"/>
</dbReference>
<dbReference type="GO" id="GO:0016020">
    <property type="term" value="C:membrane"/>
    <property type="evidence" value="ECO:0007669"/>
    <property type="project" value="InterPro"/>
</dbReference>
<organism evidence="10 11">
    <name type="scientific">Dovyalis caffra</name>
    <dbReference type="NCBI Taxonomy" id="77055"/>
    <lineage>
        <taxon>Eukaryota</taxon>
        <taxon>Viridiplantae</taxon>
        <taxon>Streptophyta</taxon>
        <taxon>Embryophyta</taxon>
        <taxon>Tracheophyta</taxon>
        <taxon>Spermatophyta</taxon>
        <taxon>Magnoliopsida</taxon>
        <taxon>eudicotyledons</taxon>
        <taxon>Gunneridae</taxon>
        <taxon>Pentapetalae</taxon>
        <taxon>rosids</taxon>
        <taxon>fabids</taxon>
        <taxon>Malpighiales</taxon>
        <taxon>Salicaceae</taxon>
        <taxon>Flacourtieae</taxon>
        <taxon>Dovyalis</taxon>
    </lineage>
</organism>
<dbReference type="Proteomes" id="UP001314170">
    <property type="component" value="Unassembled WGS sequence"/>
</dbReference>
<name>A0AAV1RWL4_9ROSI</name>
<comment type="function">
    <text evidence="9">Mediates both low-affinity uptake and efflux of sugar across the membrane.</text>
</comment>
<dbReference type="GO" id="GO:0051119">
    <property type="term" value="F:sugar transmembrane transporter activity"/>
    <property type="evidence" value="ECO:0007669"/>
    <property type="project" value="InterPro"/>
</dbReference>
<proteinExistence type="inferred from homology"/>
<evidence type="ECO:0000256" key="6">
    <source>
        <dbReference type="ARBA" id="ARBA00022737"/>
    </source>
</evidence>
<keyword evidence="11" id="KW-1185">Reference proteome</keyword>
<protein>
    <recommendedName>
        <fullName evidence="9">Bidirectional sugar transporter SWEET</fullName>
    </recommendedName>
</protein>
<feature type="transmembrane region" description="Helical" evidence="9">
    <location>
        <begin position="115"/>
        <end position="136"/>
    </location>
</feature>
<evidence type="ECO:0000256" key="1">
    <source>
        <dbReference type="ARBA" id="ARBA00004127"/>
    </source>
</evidence>
<keyword evidence="6" id="KW-0677">Repeat</keyword>
<feature type="transmembrane region" description="Helical" evidence="9">
    <location>
        <begin position="88"/>
        <end position="109"/>
    </location>
</feature>
<comment type="caution">
    <text evidence="9">Lacks conserved residue(s) required for the propagation of feature annotation.</text>
</comment>
<dbReference type="AlphaFoldDB" id="A0AAV1RWL4"/>
<keyword evidence="8 9" id="KW-0472">Membrane</keyword>
<dbReference type="Gene3D" id="1.20.1280.290">
    <property type="match status" value="2"/>
</dbReference>
<evidence type="ECO:0000313" key="10">
    <source>
        <dbReference type="EMBL" id="CAK7340627.1"/>
    </source>
</evidence>
<dbReference type="PANTHER" id="PTHR10791">
    <property type="entry name" value="RAG1-ACTIVATING PROTEIN 1"/>
    <property type="match status" value="1"/>
</dbReference>
<keyword evidence="4 9" id="KW-0762">Sugar transport</keyword>
<gene>
    <name evidence="10" type="ORF">DCAF_LOCUS15712</name>
</gene>
<dbReference type="Pfam" id="PF03083">
    <property type="entry name" value="MtN3_slv"/>
    <property type="match status" value="2"/>
</dbReference>
<evidence type="ECO:0000256" key="3">
    <source>
        <dbReference type="ARBA" id="ARBA00022448"/>
    </source>
</evidence>
<comment type="caution">
    <text evidence="10">The sequence shown here is derived from an EMBL/GenBank/DDBJ whole genome shotgun (WGS) entry which is preliminary data.</text>
</comment>
<evidence type="ECO:0000313" key="11">
    <source>
        <dbReference type="Proteomes" id="UP001314170"/>
    </source>
</evidence>
<keyword evidence="3 9" id="KW-0813">Transport</keyword>
<evidence type="ECO:0000256" key="7">
    <source>
        <dbReference type="ARBA" id="ARBA00022989"/>
    </source>
</evidence>
<dbReference type="InterPro" id="IPR047664">
    <property type="entry name" value="SWEET"/>
</dbReference>
<evidence type="ECO:0000256" key="9">
    <source>
        <dbReference type="RuleBase" id="RU910715"/>
    </source>
</evidence>
<sequence length="234" mass="25817">MVSLSFIIGAIGRGAFRRIVKHRSTEEFESLPYVCTLLNSSLWTYYGIIKAGEFLVATINGFGVVVEIVFLVLFLVFAPPRMREKTAILIGIFDVGFLAAAILVCQFLLDGDMKIAVVGFLGAGLNIVMYVSPLAAMKTVVRTKSVEYMPFFLSLFVFLNGGIWACYAVLKKDWFLGVPNVAGFFLGAAQLILYAIYWKPKSSKNIASKDLEDGSQREHLLPYASSVNENVNEG</sequence>
<dbReference type="FunFam" id="1.20.1280.290:FF:000002">
    <property type="entry name" value="Bidirectional sugar transporter SWEET"/>
    <property type="match status" value="1"/>
</dbReference>
<accession>A0AAV1RWL4</accession>
<comment type="similarity">
    <text evidence="2 9">Belongs to the SWEET sugar transporter family.</text>
</comment>
<feature type="transmembrane region" description="Helical" evidence="9">
    <location>
        <begin position="148"/>
        <end position="170"/>
    </location>
</feature>
<dbReference type="FunFam" id="1.20.1280.290:FF:000007">
    <property type="entry name" value="Bidirectional sugar transporter SWEET7"/>
    <property type="match status" value="1"/>
</dbReference>
<dbReference type="GO" id="GO:0012505">
    <property type="term" value="C:endomembrane system"/>
    <property type="evidence" value="ECO:0007669"/>
    <property type="project" value="UniProtKB-SubCell"/>
</dbReference>
<evidence type="ECO:0000256" key="4">
    <source>
        <dbReference type="ARBA" id="ARBA00022597"/>
    </source>
</evidence>
<evidence type="ECO:0000256" key="8">
    <source>
        <dbReference type="ARBA" id="ARBA00023136"/>
    </source>
</evidence>
<evidence type="ECO:0000256" key="5">
    <source>
        <dbReference type="ARBA" id="ARBA00022692"/>
    </source>
</evidence>
<comment type="subcellular location">
    <subcellularLocation>
        <location evidence="1">Endomembrane system</location>
        <topology evidence="1">Multi-pass membrane protein</topology>
    </subcellularLocation>
</comment>
<dbReference type="EMBL" id="CAWUPB010001160">
    <property type="protein sequence ID" value="CAK7340627.1"/>
    <property type="molecule type" value="Genomic_DNA"/>
</dbReference>
<keyword evidence="5 9" id="KW-0812">Transmembrane</keyword>
<dbReference type="GO" id="GO:0051260">
    <property type="term" value="P:protein homooligomerization"/>
    <property type="evidence" value="ECO:0007669"/>
    <property type="project" value="UniProtKB-ARBA"/>
</dbReference>
<evidence type="ECO:0000256" key="2">
    <source>
        <dbReference type="ARBA" id="ARBA00007809"/>
    </source>
</evidence>